<reference evidence="3" key="1">
    <citation type="journal article" date="2019" name="Int. J. Syst. Evol. Microbiol.">
        <title>The Global Catalogue of Microorganisms (GCM) 10K type strain sequencing project: providing services to taxonomists for standard genome sequencing and annotation.</title>
        <authorList>
            <consortium name="The Broad Institute Genomics Platform"/>
            <consortium name="The Broad Institute Genome Sequencing Center for Infectious Disease"/>
            <person name="Wu L."/>
            <person name="Ma J."/>
        </authorList>
    </citation>
    <scope>NUCLEOTIDE SEQUENCE [LARGE SCALE GENOMIC DNA]</scope>
    <source>
        <strain evidence="3">JCM 19635</strain>
    </source>
</reference>
<gene>
    <name evidence="2" type="ORF">ACFQT0_22040</name>
</gene>
<sequence length="77" mass="8817">MPSRTPHPKGRLLLIGGHEQRQKPEEGDAPEQAPDFILQRFVDEPGLQKHRTGHPHRLRSARRGRPGVRGAVHRPRR</sequence>
<feature type="compositionally biased region" description="Basic residues" evidence="1">
    <location>
        <begin position="1"/>
        <end position="10"/>
    </location>
</feature>
<evidence type="ECO:0000256" key="1">
    <source>
        <dbReference type="SAM" id="MobiDB-lite"/>
    </source>
</evidence>
<protein>
    <submittedName>
        <fullName evidence="2">Uncharacterized protein</fullName>
    </submittedName>
</protein>
<feature type="region of interest" description="Disordered" evidence="1">
    <location>
        <begin position="45"/>
        <end position="77"/>
    </location>
</feature>
<evidence type="ECO:0000313" key="2">
    <source>
        <dbReference type="EMBL" id="MFC7669747.1"/>
    </source>
</evidence>
<comment type="caution">
    <text evidence="2">The sequence shown here is derived from an EMBL/GenBank/DDBJ whole genome shotgun (WGS) entry which is preliminary data.</text>
</comment>
<dbReference type="Proteomes" id="UP001596513">
    <property type="component" value="Unassembled WGS sequence"/>
</dbReference>
<feature type="region of interest" description="Disordered" evidence="1">
    <location>
        <begin position="1"/>
        <end position="33"/>
    </location>
</feature>
<dbReference type="RefSeq" id="WP_380205229.1">
    <property type="nucleotide sequence ID" value="NZ_JBHTEK010000001.1"/>
</dbReference>
<organism evidence="2 3">
    <name type="scientific">Hymenobacter humi</name>
    <dbReference type="NCBI Taxonomy" id="1411620"/>
    <lineage>
        <taxon>Bacteria</taxon>
        <taxon>Pseudomonadati</taxon>
        <taxon>Bacteroidota</taxon>
        <taxon>Cytophagia</taxon>
        <taxon>Cytophagales</taxon>
        <taxon>Hymenobacteraceae</taxon>
        <taxon>Hymenobacter</taxon>
    </lineage>
</organism>
<evidence type="ECO:0000313" key="3">
    <source>
        <dbReference type="Proteomes" id="UP001596513"/>
    </source>
</evidence>
<name>A0ABW2UA99_9BACT</name>
<dbReference type="EMBL" id="JBHTEK010000001">
    <property type="protein sequence ID" value="MFC7669747.1"/>
    <property type="molecule type" value="Genomic_DNA"/>
</dbReference>
<feature type="compositionally biased region" description="Basic residues" evidence="1">
    <location>
        <begin position="48"/>
        <end position="77"/>
    </location>
</feature>
<accession>A0ABW2UA99</accession>
<proteinExistence type="predicted"/>
<keyword evidence="3" id="KW-1185">Reference proteome</keyword>